<organism evidence="3">
    <name type="scientific">Arabidopsis lyrata subsp. lyrata</name>
    <name type="common">Lyre-leaved rock-cress</name>
    <dbReference type="NCBI Taxonomy" id="81972"/>
    <lineage>
        <taxon>Eukaryota</taxon>
        <taxon>Viridiplantae</taxon>
        <taxon>Streptophyta</taxon>
        <taxon>Embryophyta</taxon>
        <taxon>Tracheophyta</taxon>
        <taxon>Spermatophyta</taxon>
        <taxon>Magnoliopsida</taxon>
        <taxon>eudicotyledons</taxon>
        <taxon>Gunneridae</taxon>
        <taxon>Pentapetalae</taxon>
        <taxon>rosids</taxon>
        <taxon>malvids</taxon>
        <taxon>Brassicales</taxon>
        <taxon>Brassicaceae</taxon>
        <taxon>Camelineae</taxon>
        <taxon>Arabidopsis</taxon>
    </lineage>
</organism>
<evidence type="ECO:0000259" key="1">
    <source>
        <dbReference type="PROSITE" id="PS51767"/>
    </source>
</evidence>
<gene>
    <name evidence="2" type="ORF">ARALYDRAFT_676099</name>
</gene>
<dbReference type="PROSITE" id="PS51767">
    <property type="entry name" value="PEPTIDASE_A1"/>
    <property type="match status" value="1"/>
</dbReference>
<name>D7KU97_ARALL</name>
<evidence type="ECO:0000313" key="2">
    <source>
        <dbReference type="EMBL" id="EFH63314.1"/>
    </source>
</evidence>
<accession>D7KU97</accession>
<sequence>MNVDIIKAVGLQNYRDVIFYGEVNVGDLGQSFKMVFDLGRSDLWVPSLL</sequence>
<evidence type="ECO:0000313" key="3">
    <source>
        <dbReference type="Proteomes" id="UP000008694"/>
    </source>
</evidence>
<dbReference type="AlphaFoldDB" id="D7KU97"/>
<reference evidence="3" key="1">
    <citation type="journal article" date="2011" name="Nat. Genet.">
        <title>The Arabidopsis lyrata genome sequence and the basis of rapid genome size change.</title>
        <authorList>
            <person name="Hu T.T."/>
            <person name="Pattyn P."/>
            <person name="Bakker E.G."/>
            <person name="Cao J."/>
            <person name="Cheng J.-F."/>
            <person name="Clark R.M."/>
            <person name="Fahlgren N."/>
            <person name="Fawcett J.A."/>
            <person name="Grimwood J."/>
            <person name="Gundlach H."/>
            <person name="Haberer G."/>
            <person name="Hollister J.D."/>
            <person name="Ossowski S."/>
            <person name="Ottilar R.P."/>
            <person name="Salamov A.A."/>
            <person name="Schneeberger K."/>
            <person name="Spannagl M."/>
            <person name="Wang X."/>
            <person name="Yang L."/>
            <person name="Nasrallah M.E."/>
            <person name="Bergelson J."/>
            <person name="Carrington J.C."/>
            <person name="Gaut B.S."/>
            <person name="Schmutz J."/>
            <person name="Mayer K.F.X."/>
            <person name="Van de Peer Y."/>
            <person name="Grigoriev I.V."/>
            <person name="Nordborg M."/>
            <person name="Weigel D."/>
            <person name="Guo Y.-L."/>
        </authorList>
    </citation>
    <scope>NUCLEOTIDE SEQUENCE [LARGE SCALE GENOMIC DNA]</scope>
    <source>
        <strain evidence="3">cv. MN47</strain>
    </source>
</reference>
<dbReference type="HOGENOM" id="CLU_3144728_0_0_1"/>
<proteinExistence type="predicted"/>
<dbReference type="Gramene" id="Al_scaffold_0002_1249">
    <property type="protein sequence ID" value="Al_scaffold_0002_1249"/>
    <property type="gene ID" value="Al_scaffold_0002_1249"/>
</dbReference>
<feature type="domain" description="Peptidase A1" evidence="1">
    <location>
        <begin position="19"/>
        <end position="49"/>
    </location>
</feature>
<dbReference type="Proteomes" id="UP000008694">
    <property type="component" value="Unassembled WGS sequence"/>
</dbReference>
<dbReference type="InterPro" id="IPR021109">
    <property type="entry name" value="Peptidase_aspartic_dom_sf"/>
</dbReference>
<dbReference type="EMBL" id="GL348714">
    <property type="protein sequence ID" value="EFH63314.1"/>
    <property type="molecule type" value="Genomic_DNA"/>
</dbReference>
<keyword evidence="3" id="KW-1185">Reference proteome</keyword>
<protein>
    <submittedName>
        <fullName evidence="2">Predicted protein</fullName>
    </submittedName>
</protein>
<dbReference type="InterPro" id="IPR033121">
    <property type="entry name" value="PEPTIDASE_A1"/>
</dbReference>
<dbReference type="MEROPS" id="A01.057"/>
<dbReference type="Gene3D" id="2.40.70.10">
    <property type="entry name" value="Acid Proteases"/>
    <property type="match status" value="2"/>
</dbReference>
<dbReference type="Pfam" id="PF00026">
    <property type="entry name" value="Asp"/>
    <property type="match status" value="1"/>
</dbReference>
<dbReference type="SUPFAM" id="SSF50630">
    <property type="entry name" value="Acid proteases"/>
    <property type="match status" value="1"/>
</dbReference>